<dbReference type="Gene3D" id="2.30.30.110">
    <property type="match status" value="1"/>
</dbReference>
<name>D5MLG9_METO1</name>
<organism evidence="1 2">
    <name type="scientific">Methylomirabilis oxygeniifera</name>
    <dbReference type="NCBI Taxonomy" id="671143"/>
    <lineage>
        <taxon>Bacteria</taxon>
        <taxon>Candidatus Methylomirabilota</taxon>
        <taxon>Candidatus Methylomirabilia</taxon>
        <taxon>Candidatus Methylomirabilales</taxon>
        <taxon>Candidatus Methylomirabilaceae</taxon>
        <taxon>Candidatus Methylomirabilis</taxon>
    </lineage>
</organism>
<sequence length="78" mass="8088">MWRSVIVVPVSTADSQARRGPTAVPLPAGTGGLKKDSVALCHQVTTLDRSKLTSLAGVLPPELLAKVGDGLRIAQDLS</sequence>
<protein>
    <submittedName>
        <fullName evidence="1">Uncharacterized protein</fullName>
    </submittedName>
</protein>
<dbReference type="STRING" id="671143.DAMO_0770"/>
<dbReference type="GO" id="GO:0003677">
    <property type="term" value="F:DNA binding"/>
    <property type="evidence" value="ECO:0007669"/>
    <property type="project" value="InterPro"/>
</dbReference>
<dbReference type="KEGG" id="mox:DAMO_0770"/>
<dbReference type="SUPFAM" id="SSF50118">
    <property type="entry name" value="Cell growth inhibitor/plasmid maintenance toxic component"/>
    <property type="match status" value="1"/>
</dbReference>
<dbReference type="InterPro" id="IPR003477">
    <property type="entry name" value="PemK-like"/>
</dbReference>
<dbReference type="HOGENOM" id="CLU_2615432_0_0_0"/>
<evidence type="ECO:0000313" key="2">
    <source>
        <dbReference type="Proteomes" id="UP000006898"/>
    </source>
</evidence>
<accession>D5MLG9</accession>
<dbReference type="InterPro" id="IPR011067">
    <property type="entry name" value="Plasmid_toxin/cell-grow_inhib"/>
</dbReference>
<dbReference type="EMBL" id="FP565575">
    <property type="protein sequence ID" value="CBE67835.1"/>
    <property type="molecule type" value="Genomic_DNA"/>
</dbReference>
<dbReference type="eggNOG" id="COG2337">
    <property type="taxonomic scope" value="Bacteria"/>
</dbReference>
<dbReference type="Proteomes" id="UP000006898">
    <property type="component" value="Chromosome"/>
</dbReference>
<proteinExistence type="predicted"/>
<evidence type="ECO:0000313" key="1">
    <source>
        <dbReference type="EMBL" id="CBE67835.1"/>
    </source>
</evidence>
<gene>
    <name evidence="1" type="ORF">DAMO_0770</name>
</gene>
<reference evidence="1 2" key="1">
    <citation type="journal article" date="2010" name="Nature">
        <title>Nitrite-driven anaerobic methane oxidation by oxygenic bacteria.</title>
        <authorList>
            <person name="Ettwig K.F."/>
            <person name="Butler M.K."/>
            <person name="Le Paslier D."/>
            <person name="Pelletier E."/>
            <person name="Mangenot S."/>
            <person name="Kuypers M.M.M."/>
            <person name="Schreiber F."/>
            <person name="Dutilh B.E."/>
            <person name="Zedelius J."/>
            <person name="de Beer D."/>
            <person name="Gloerich J."/>
            <person name="Wessels H.J.C.T."/>
            <person name="van Allen T."/>
            <person name="Luesken F."/>
            <person name="Wu M."/>
            <person name="van de Pas-Schoonen K.T."/>
            <person name="Op den Camp H.J.M."/>
            <person name="Janssen-Megens E.M."/>
            <person name="Francoijs K-J."/>
            <person name="Stunnenberg H."/>
            <person name="Weissenbach J."/>
            <person name="Jetten M.S.M."/>
            <person name="Strous M."/>
        </authorList>
    </citation>
    <scope>NUCLEOTIDE SEQUENCE [LARGE SCALE GENOMIC DNA]</scope>
</reference>
<dbReference type="AlphaFoldDB" id="D5MLG9"/>
<dbReference type="Pfam" id="PF02452">
    <property type="entry name" value="PemK_toxin"/>
    <property type="match status" value="1"/>
</dbReference>